<dbReference type="Proteomes" id="UP001556367">
    <property type="component" value="Unassembled WGS sequence"/>
</dbReference>
<dbReference type="Gene3D" id="2.60.120.260">
    <property type="entry name" value="Galactose-binding domain-like"/>
    <property type="match status" value="2"/>
</dbReference>
<feature type="compositionally biased region" description="Low complexity" evidence="1">
    <location>
        <begin position="410"/>
        <end position="421"/>
    </location>
</feature>
<reference evidence="4" key="1">
    <citation type="submission" date="2024-06" db="EMBL/GenBank/DDBJ databases">
        <title>Multi-omics analyses provide insights into the biosynthesis of the anticancer antibiotic pleurotin in Hohenbuehelia grisea.</title>
        <authorList>
            <person name="Weaver J.A."/>
            <person name="Alberti F."/>
        </authorList>
    </citation>
    <scope>NUCLEOTIDE SEQUENCE [LARGE SCALE GENOMIC DNA]</scope>
    <source>
        <strain evidence="4">T-177</strain>
    </source>
</reference>
<organism evidence="3 4">
    <name type="scientific">Hohenbuehelia grisea</name>
    <dbReference type="NCBI Taxonomy" id="104357"/>
    <lineage>
        <taxon>Eukaryota</taxon>
        <taxon>Fungi</taxon>
        <taxon>Dikarya</taxon>
        <taxon>Basidiomycota</taxon>
        <taxon>Agaricomycotina</taxon>
        <taxon>Agaricomycetes</taxon>
        <taxon>Agaricomycetidae</taxon>
        <taxon>Agaricales</taxon>
        <taxon>Pleurotineae</taxon>
        <taxon>Pleurotaceae</taxon>
        <taxon>Hohenbuehelia</taxon>
    </lineage>
</organism>
<name>A0ABR3JPK9_9AGAR</name>
<proteinExistence type="predicted"/>
<evidence type="ECO:0000313" key="3">
    <source>
        <dbReference type="EMBL" id="KAL0957100.1"/>
    </source>
</evidence>
<feature type="region of interest" description="Disordered" evidence="1">
    <location>
        <begin position="368"/>
        <end position="555"/>
    </location>
</feature>
<feature type="compositionally biased region" description="Low complexity" evidence="1">
    <location>
        <begin position="536"/>
        <end position="546"/>
    </location>
</feature>
<feature type="transmembrane region" description="Helical" evidence="2">
    <location>
        <begin position="306"/>
        <end position="332"/>
    </location>
</feature>
<comment type="caution">
    <text evidence="3">The sequence shown here is derived from an EMBL/GenBank/DDBJ whole genome shotgun (WGS) entry which is preliminary data.</text>
</comment>
<dbReference type="EMBL" id="JASNQZ010000006">
    <property type="protein sequence ID" value="KAL0957100.1"/>
    <property type="molecule type" value="Genomic_DNA"/>
</dbReference>
<keyword evidence="2" id="KW-0812">Transmembrane</keyword>
<protein>
    <recommendedName>
        <fullName evidence="5">Transmembrane protein</fullName>
    </recommendedName>
</protein>
<sequence length="555" mass="60768">MASSELDIIIDNNDPALTFSPAWAFSIPDPIWYNDSYSYFPNGQGNATIRYDFQGTSLALFGHSNGEVWANVDTNPQVYTPPEPTFQIFRPWYTSGSLTDGQHTVHVELSTMTYFDFATVSVGQGTSLAGKTVIVDDADAAMNFSTGWKAEDGASNFDLGNGMRRQPYKQTLHRSRTPGDELVLQFTGSSVAVYGVVQWQYPGRLSTAYIIDGSAPQYNTVSSSGDSYTWEEQPNYLFFQNSSLPPGNHTLVVTVTEASDELSFILDYLLYNPSFPNLSSKPHLTANDIHAWTRPPLILPPRRVPVGAIVGAVVGGVFLLAITLFVFWRFWWRKRKPPARARRPRVEIDPTPATIEYPSPRDPFPLAAYHLAPSSSDLPSSDTRSSSHPERPLPTSDWSPSPTHHHEHTTSSITGTTLSSPDPSDSIAGTQSSPRAQLPYRLRNPSSPPSTGYSEKSSLSYHTAMSGSPASPVSVPQAAYEYLRQRDATKAGRRPSTEPSPSLPGDDVRQGESAMRKTSYGGEMRSVASEDGSPGGVVEVPPVYGPRAVLRRETP</sequence>
<feature type="compositionally biased region" description="Polar residues" evidence="1">
    <location>
        <begin position="449"/>
        <end position="471"/>
    </location>
</feature>
<keyword evidence="4" id="KW-1185">Reference proteome</keyword>
<evidence type="ECO:0000256" key="1">
    <source>
        <dbReference type="SAM" id="MobiDB-lite"/>
    </source>
</evidence>
<evidence type="ECO:0008006" key="5">
    <source>
        <dbReference type="Google" id="ProtNLM"/>
    </source>
</evidence>
<evidence type="ECO:0000313" key="4">
    <source>
        <dbReference type="Proteomes" id="UP001556367"/>
    </source>
</evidence>
<feature type="compositionally biased region" description="Low complexity" evidence="1">
    <location>
        <begin position="373"/>
        <end position="384"/>
    </location>
</feature>
<keyword evidence="2" id="KW-0472">Membrane</keyword>
<evidence type="ECO:0000256" key="2">
    <source>
        <dbReference type="SAM" id="Phobius"/>
    </source>
</evidence>
<accession>A0ABR3JPK9</accession>
<dbReference type="CDD" id="cd12087">
    <property type="entry name" value="TM_EGFR-like"/>
    <property type="match status" value="1"/>
</dbReference>
<gene>
    <name evidence="3" type="ORF">HGRIS_003193</name>
</gene>
<keyword evidence="2" id="KW-1133">Transmembrane helix</keyword>